<evidence type="ECO:0000256" key="2">
    <source>
        <dbReference type="ARBA" id="ARBA00007613"/>
    </source>
</evidence>
<dbReference type="PANTHER" id="PTHR30026:SF20">
    <property type="entry name" value="OUTER MEMBRANE PROTEIN TOLC"/>
    <property type="match status" value="1"/>
</dbReference>
<dbReference type="GO" id="GO:0009279">
    <property type="term" value="C:cell outer membrane"/>
    <property type="evidence" value="ECO:0007669"/>
    <property type="project" value="UniProtKB-SubCell"/>
</dbReference>
<evidence type="ECO:0000256" key="3">
    <source>
        <dbReference type="ARBA" id="ARBA00022448"/>
    </source>
</evidence>
<feature type="coiled-coil region" evidence="8">
    <location>
        <begin position="113"/>
        <end position="140"/>
    </location>
</feature>
<feature type="coiled-coil region" evidence="8">
    <location>
        <begin position="357"/>
        <end position="384"/>
    </location>
</feature>
<protein>
    <submittedName>
        <fullName evidence="9">Outer membrane efflux protein</fullName>
    </submittedName>
</protein>
<evidence type="ECO:0000256" key="8">
    <source>
        <dbReference type="SAM" id="Coils"/>
    </source>
</evidence>
<dbReference type="Gene3D" id="1.20.1600.10">
    <property type="entry name" value="Outer membrane efflux proteins (OEP)"/>
    <property type="match status" value="1"/>
</dbReference>
<dbReference type="PANTHER" id="PTHR30026">
    <property type="entry name" value="OUTER MEMBRANE PROTEIN TOLC"/>
    <property type="match status" value="1"/>
</dbReference>
<dbReference type="OrthoDB" id="6395775at2"/>
<name>A0A498RFR3_9FIRM</name>
<dbReference type="RefSeq" id="WP_122629768.1">
    <property type="nucleotide sequence ID" value="NZ_UPPP01000105.1"/>
</dbReference>
<dbReference type="EMBL" id="UPPP01000105">
    <property type="protein sequence ID" value="VBB08933.1"/>
    <property type="molecule type" value="Genomic_DNA"/>
</dbReference>
<dbReference type="SUPFAM" id="SSF56954">
    <property type="entry name" value="Outer membrane efflux proteins (OEP)"/>
    <property type="match status" value="1"/>
</dbReference>
<organism evidence="9 10">
    <name type="scientific">Lucifera butyrica</name>
    <dbReference type="NCBI Taxonomy" id="1351585"/>
    <lineage>
        <taxon>Bacteria</taxon>
        <taxon>Bacillati</taxon>
        <taxon>Bacillota</taxon>
        <taxon>Negativicutes</taxon>
        <taxon>Veillonellales</taxon>
        <taxon>Veillonellaceae</taxon>
        <taxon>Lucifera</taxon>
    </lineage>
</organism>
<dbReference type="GO" id="GO:1990281">
    <property type="term" value="C:efflux pump complex"/>
    <property type="evidence" value="ECO:0007669"/>
    <property type="project" value="TreeGrafter"/>
</dbReference>
<dbReference type="InterPro" id="IPR051906">
    <property type="entry name" value="TolC-like"/>
</dbReference>
<reference evidence="9 10" key="1">
    <citation type="submission" date="2018-06" db="EMBL/GenBank/DDBJ databases">
        <authorList>
            <person name="Strepis N."/>
        </authorList>
    </citation>
    <scope>NUCLEOTIDE SEQUENCE [LARGE SCALE GENOMIC DNA]</scope>
    <source>
        <strain evidence="9">LUCI</strain>
    </source>
</reference>
<dbReference type="GO" id="GO:0015562">
    <property type="term" value="F:efflux transmembrane transporter activity"/>
    <property type="evidence" value="ECO:0007669"/>
    <property type="project" value="InterPro"/>
</dbReference>
<keyword evidence="4" id="KW-1134">Transmembrane beta strand</keyword>
<proteinExistence type="inferred from homology"/>
<dbReference type="InterPro" id="IPR003423">
    <property type="entry name" value="OMP_efflux"/>
</dbReference>
<gene>
    <name evidence="9" type="ORF">LUCI_4219</name>
</gene>
<dbReference type="Proteomes" id="UP000277811">
    <property type="component" value="Unassembled WGS sequence"/>
</dbReference>
<dbReference type="GO" id="GO:0015288">
    <property type="term" value="F:porin activity"/>
    <property type="evidence" value="ECO:0007669"/>
    <property type="project" value="TreeGrafter"/>
</dbReference>
<evidence type="ECO:0000256" key="6">
    <source>
        <dbReference type="ARBA" id="ARBA00023136"/>
    </source>
</evidence>
<comment type="subcellular location">
    <subcellularLocation>
        <location evidence="1">Cell outer membrane</location>
    </subcellularLocation>
</comment>
<keyword evidence="6" id="KW-0472">Membrane</keyword>
<accession>A0A498RFR3</accession>
<evidence type="ECO:0000256" key="7">
    <source>
        <dbReference type="ARBA" id="ARBA00023237"/>
    </source>
</evidence>
<evidence type="ECO:0000313" key="9">
    <source>
        <dbReference type="EMBL" id="VBB08933.1"/>
    </source>
</evidence>
<keyword evidence="8" id="KW-0175">Coiled coil</keyword>
<dbReference type="AlphaFoldDB" id="A0A498RFR3"/>
<keyword evidence="7" id="KW-0998">Cell outer membrane</keyword>
<keyword evidence="10" id="KW-1185">Reference proteome</keyword>
<evidence type="ECO:0000256" key="1">
    <source>
        <dbReference type="ARBA" id="ARBA00004442"/>
    </source>
</evidence>
<comment type="similarity">
    <text evidence="2">Belongs to the outer membrane factor (OMF) (TC 1.B.17) family.</text>
</comment>
<evidence type="ECO:0000256" key="4">
    <source>
        <dbReference type="ARBA" id="ARBA00022452"/>
    </source>
</evidence>
<dbReference type="Pfam" id="PF02321">
    <property type="entry name" value="OEP"/>
    <property type="match status" value="2"/>
</dbReference>
<keyword evidence="5" id="KW-0812">Transmembrane</keyword>
<keyword evidence="3" id="KW-0813">Transport</keyword>
<evidence type="ECO:0000313" key="10">
    <source>
        <dbReference type="Proteomes" id="UP000277811"/>
    </source>
</evidence>
<sequence>MNKIQRCVSILIPIIALTALTPVVLAAPVELSLDESIALALKNNYNIKYYNSAREKSYWALKEAEKNKGVSVTYTHTDERYNTPPSVLYGTDSYTYTNDFDNTVALSVPIYSGKKLEGEIDEANLALKEADLDVAVAKQQLKLDVITDYFNVLEYRNEAAVDQATVDNYKEHLDLVNAKFDIGMVAKTDVLTSQVDLADAQDTLIQAQNSYHNAVATLNNAIGLSHGTELVLKDEFKYEKYPLTLEQCLQYAEEHRPEIAQYEAKVTSAKDAIQVAKSGYLPTVDLTAEQGWYDSHLPGAKNSNWLVKLTTSINLFDTGLTDSQVKQAQHNVDMVSDQAKQERDSILLNVRQYYLSMGEAEKRIETSKVSVNQAEENLRIEKERYKVGVDTNLDLRDAVLSLDSAKKTAIKALYDFNTYRAELEQAMGIPVK</sequence>
<evidence type="ECO:0000256" key="5">
    <source>
        <dbReference type="ARBA" id="ARBA00022692"/>
    </source>
</evidence>